<sequence length="313" mass="35282">MSSSELKASVANKELWMKFCECGNEMIVIKNGRKLFPRVAFELSGVDSEAYYNLAITIVRADNNRYKFENGQWVIAGQLAADDSILSSIQPRLIQHHDGAILGAHLLKTPIYFDRIALTNDRDYESGSKVFVQTQCKYRPVLSLCRIDDEMKPSHSSQRLLFSDAVMDFVAVTQYQNSRIIQLKNHYNPYAKGQRFRRSSVAASRKRNSDDCYASPKQARLLGDNENGLVQTTSLPLLFRPMNFTAPLCTPSLINPLLACLPSPSVWGYPFWSPSVLRQSLNPFSTTYASPFISSLMTRDMSTIAIQDTDVKV</sequence>
<dbReference type="PANTHER" id="PTHR11267:SF181">
    <property type="entry name" value="OPTOMOTOR-BLIND PROTEIN"/>
    <property type="match status" value="1"/>
</dbReference>
<evidence type="ECO:0000256" key="5">
    <source>
        <dbReference type="PROSITE-ProRule" id="PRU00201"/>
    </source>
</evidence>
<dbReference type="AlphaFoldDB" id="A0A0B2UVB6"/>
<dbReference type="GO" id="GO:0000978">
    <property type="term" value="F:RNA polymerase II cis-regulatory region sequence-specific DNA binding"/>
    <property type="evidence" value="ECO:0007669"/>
    <property type="project" value="InterPro"/>
</dbReference>
<keyword evidence="3" id="KW-0804">Transcription</keyword>
<keyword evidence="4 5" id="KW-0539">Nucleus</keyword>
<comment type="caution">
    <text evidence="5">Lacks conserved residue(s) required for the propagation of feature annotation.</text>
</comment>
<evidence type="ECO:0000259" key="6">
    <source>
        <dbReference type="PROSITE" id="PS50252"/>
    </source>
</evidence>
<protein>
    <submittedName>
        <fullName evidence="7">Brachyury protein</fullName>
    </submittedName>
</protein>
<keyword evidence="8" id="KW-1185">Reference proteome</keyword>
<dbReference type="Pfam" id="PF00907">
    <property type="entry name" value="T-box"/>
    <property type="match status" value="1"/>
</dbReference>
<keyword evidence="2 5" id="KW-0238">DNA-binding</keyword>
<gene>
    <name evidence="7" type="primary">T</name>
    <name evidence="7" type="ORF">Tcan_17002</name>
</gene>
<dbReference type="PROSITE" id="PS50252">
    <property type="entry name" value="TBOX_3"/>
    <property type="match status" value="1"/>
</dbReference>
<evidence type="ECO:0000313" key="7">
    <source>
        <dbReference type="EMBL" id="KHN73338.1"/>
    </source>
</evidence>
<evidence type="ECO:0000256" key="4">
    <source>
        <dbReference type="ARBA" id="ARBA00023242"/>
    </source>
</evidence>
<comment type="subcellular location">
    <subcellularLocation>
        <location evidence="5">Nucleus</location>
    </subcellularLocation>
</comment>
<organism evidence="7 8">
    <name type="scientific">Toxocara canis</name>
    <name type="common">Canine roundworm</name>
    <dbReference type="NCBI Taxonomy" id="6265"/>
    <lineage>
        <taxon>Eukaryota</taxon>
        <taxon>Metazoa</taxon>
        <taxon>Ecdysozoa</taxon>
        <taxon>Nematoda</taxon>
        <taxon>Chromadorea</taxon>
        <taxon>Rhabditida</taxon>
        <taxon>Spirurina</taxon>
        <taxon>Ascaridomorpha</taxon>
        <taxon>Ascaridoidea</taxon>
        <taxon>Toxocaridae</taxon>
        <taxon>Toxocara</taxon>
    </lineage>
</organism>
<dbReference type="InterPro" id="IPR001699">
    <property type="entry name" value="TF_T-box"/>
</dbReference>
<dbReference type="PANTHER" id="PTHR11267">
    <property type="entry name" value="T-BOX PROTEIN-RELATED"/>
    <property type="match status" value="1"/>
</dbReference>
<dbReference type="EMBL" id="JPKZ01003124">
    <property type="protein sequence ID" value="KHN73338.1"/>
    <property type="molecule type" value="Genomic_DNA"/>
</dbReference>
<dbReference type="InterPro" id="IPR046360">
    <property type="entry name" value="T-box_DNA-bd"/>
</dbReference>
<dbReference type="SMART" id="SM00425">
    <property type="entry name" value="TBOX"/>
    <property type="match status" value="1"/>
</dbReference>
<comment type="caution">
    <text evidence="7">The sequence shown here is derived from an EMBL/GenBank/DDBJ whole genome shotgun (WGS) entry which is preliminary data.</text>
</comment>
<reference evidence="7 8" key="1">
    <citation type="submission" date="2014-11" db="EMBL/GenBank/DDBJ databases">
        <title>Genetic blueprint of the zoonotic pathogen Toxocara canis.</title>
        <authorList>
            <person name="Zhu X.-Q."/>
            <person name="Korhonen P.K."/>
            <person name="Cai H."/>
            <person name="Young N.D."/>
            <person name="Nejsum P."/>
            <person name="von Samson-Himmelstjerna G."/>
            <person name="Boag P.R."/>
            <person name="Tan P."/>
            <person name="Li Q."/>
            <person name="Min J."/>
            <person name="Yang Y."/>
            <person name="Wang X."/>
            <person name="Fang X."/>
            <person name="Hall R.S."/>
            <person name="Hofmann A."/>
            <person name="Sternberg P.W."/>
            <person name="Jex A.R."/>
            <person name="Gasser R.B."/>
        </authorList>
    </citation>
    <scope>NUCLEOTIDE SEQUENCE [LARGE SCALE GENOMIC DNA]</scope>
    <source>
        <strain evidence="7">PN_DK_2014</strain>
    </source>
</reference>
<dbReference type="GO" id="GO:0000785">
    <property type="term" value="C:chromatin"/>
    <property type="evidence" value="ECO:0007669"/>
    <property type="project" value="TreeGrafter"/>
</dbReference>
<dbReference type="GO" id="GO:0005634">
    <property type="term" value="C:nucleus"/>
    <property type="evidence" value="ECO:0007669"/>
    <property type="project" value="UniProtKB-SubCell"/>
</dbReference>
<evidence type="ECO:0000256" key="1">
    <source>
        <dbReference type="ARBA" id="ARBA00023015"/>
    </source>
</evidence>
<dbReference type="OrthoDB" id="6119313at2759"/>
<dbReference type="CDD" id="cd00182">
    <property type="entry name" value="T-box"/>
    <property type="match status" value="1"/>
</dbReference>
<feature type="domain" description="T-box" evidence="6">
    <location>
        <begin position="10"/>
        <end position="196"/>
    </location>
</feature>
<dbReference type="GO" id="GO:0000981">
    <property type="term" value="F:DNA-binding transcription factor activity, RNA polymerase II-specific"/>
    <property type="evidence" value="ECO:0007669"/>
    <property type="project" value="TreeGrafter"/>
</dbReference>
<dbReference type="GO" id="GO:0045893">
    <property type="term" value="P:positive regulation of DNA-templated transcription"/>
    <property type="evidence" value="ECO:0007669"/>
    <property type="project" value="InterPro"/>
</dbReference>
<dbReference type="Proteomes" id="UP000031036">
    <property type="component" value="Unassembled WGS sequence"/>
</dbReference>
<dbReference type="Gene3D" id="2.60.40.820">
    <property type="entry name" value="Transcription factor, T-box"/>
    <property type="match status" value="1"/>
</dbReference>
<dbReference type="InterPro" id="IPR008967">
    <property type="entry name" value="p53-like_TF_DNA-bd_sf"/>
</dbReference>
<dbReference type="InterPro" id="IPR036960">
    <property type="entry name" value="T-box_sf"/>
</dbReference>
<evidence type="ECO:0000256" key="2">
    <source>
        <dbReference type="ARBA" id="ARBA00023125"/>
    </source>
</evidence>
<keyword evidence="1" id="KW-0805">Transcription regulation</keyword>
<dbReference type="SUPFAM" id="SSF49417">
    <property type="entry name" value="p53-like transcription factors"/>
    <property type="match status" value="1"/>
</dbReference>
<evidence type="ECO:0000313" key="8">
    <source>
        <dbReference type="Proteomes" id="UP000031036"/>
    </source>
</evidence>
<dbReference type="PRINTS" id="PR00937">
    <property type="entry name" value="TBOX"/>
</dbReference>
<accession>A0A0B2UVB6</accession>
<dbReference type="STRING" id="6265.A0A0B2UVB6"/>
<evidence type="ECO:0000256" key="3">
    <source>
        <dbReference type="ARBA" id="ARBA00023163"/>
    </source>
</evidence>
<proteinExistence type="predicted"/>
<name>A0A0B2UVB6_TOXCA</name>
<dbReference type="OMA" id="CRIDDEM"/>
<dbReference type="GO" id="GO:0001708">
    <property type="term" value="P:cell fate specification"/>
    <property type="evidence" value="ECO:0007669"/>
    <property type="project" value="TreeGrafter"/>
</dbReference>